<feature type="chain" id="PRO_5032607986" description="Holdfast attachment protein D" evidence="2">
    <location>
        <begin position="22"/>
        <end position="411"/>
    </location>
</feature>
<proteinExistence type="predicted"/>
<organism evidence="3 4">
    <name type="scientific">Phenylobacterium haematophilum</name>
    <dbReference type="NCBI Taxonomy" id="98513"/>
    <lineage>
        <taxon>Bacteria</taxon>
        <taxon>Pseudomonadati</taxon>
        <taxon>Pseudomonadota</taxon>
        <taxon>Alphaproteobacteria</taxon>
        <taxon>Caulobacterales</taxon>
        <taxon>Caulobacteraceae</taxon>
        <taxon>Phenylobacterium</taxon>
    </lineage>
</organism>
<evidence type="ECO:0000313" key="4">
    <source>
        <dbReference type="Proteomes" id="UP000530564"/>
    </source>
</evidence>
<evidence type="ECO:0000256" key="2">
    <source>
        <dbReference type="SAM" id="SignalP"/>
    </source>
</evidence>
<feature type="compositionally biased region" description="Polar residues" evidence="1">
    <location>
        <begin position="55"/>
        <end position="66"/>
    </location>
</feature>
<sequence length="411" mass="41255">MVRRAKILLVGTLAATLQSQAATSQTQPTAVLNNQVQFGDVFSQQSLNVVEVSDDTQGSSTATGNAYSAAASRHDADMRSYQETQGEVVADTRLDVASNSGETTSLTTTATGNFVQATGYGSTVTGVYTQATGANAVTAHSHTEAPGGRTGEIASSVQAAGNAQAFGLEYASGGVRTSQTNAAAVTTDGGGVYGYVAGTASFAATTAANDVTLSGANGSAARMIVDQNNTAPLTQAAQFTAFANVQDAVTTATASGNNVNTVNEGDLLDVTARQSNQAYVRAQSASSAYQYGSASASAYGVGNAIVAGDIGGELLLDTVQSNDGGGIEAVARFDGTEGYDASVSATAYGNSVTGYACSDCQGRLDVNNDQINNADVGAQSVVNVTSGRSARGAANAVGNSATYYVSRPSGQ</sequence>
<dbReference type="NCBIfam" id="NF037936">
    <property type="entry name" value="holdfast_HfaD"/>
    <property type="match status" value="1"/>
</dbReference>
<keyword evidence="4" id="KW-1185">Reference proteome</keyword>
<dbReference type="RefSeq" id="WP_183773775.1">
    <property type="nucleotide sequence ID" value="NZ_JACIDK010000003.1"/>
</dbReference>
<keyword evidence="2" id="KW-0732">Signal</keyword>
<comment type="caution">
    <text evidence="3">The sequence shown here is derived from an EMBL/GenBank/DDBJ whole genome shotgun (WGS) entry which is preliminary data.</text>
</comment>
<accession>A0A840A360</accession>
<feature type="signal peptide" evidence="2">
    <location>
        <begin position="1"/>
        <end position="21"/>
    </location>
</feature>
<evidence type="ECO:0000313" key="3">
    <source>
        <dbReference type="EMBL" id="MBB3892113.1"/>
    </source>
</evidence>
<protein>
    <recommendedName>
        <fullName evidence="5">Holdfast attachment protein D</fullName>
    </recommendedName>
</protein>
<evidence type="ECO:0008006" key="5">
    <source>
        <dbReference type="Google" id="ProtNLM"/>
    </source>
</evidence>
<dbReference type="EMBL" id="JACIDK010000003">
    <property type="protein sequence ID" value="MBB3892113.1"/>
    <property type="molecule type" value="Genomic_DNA"/>
</dbReference>
<dbReference type="AlphaFoldDB" id="A0A840A360"/>
<feature type="region of interest" description="Disordered" evidence="1">
    <location>
        <begin position="54"/>
        <end position="74"/>
    </location>
</feature>
<dbReference type="Proteomes" id="UP000530564">
    <property type="component" value="Unassembled WGS sequence"/>
</dbReference>
<reference evidence="3 4" key="1">
    <citation type="submission" date="2020-08" db="EMBL/GenBank/DDBJ databases">
        <title>Genomic Encyclopedia of Type Strains, Phase IV (KMG-IV): sequencing the most valuable type-strain genomes for metagenomic binning, comparative biology and taxonomic classification.</title>
        <authorList>
            <person name="Goeker M."/>
        </authorList>
    </citation>
    <scope>NUCLEOTIDE SEQUENCE [LARGE SCALE GENOMIC DNA]</scope>
    <source>
        <strain evidence="3 4">DSM 21793</strain>
    </source>
</reference>
<name>A0A840A360_9CAUL</name>
<evidence type="ECO:0000256" key="1">
    <source>
        <dbReference type="SAM" id="MobiDB-lite"/>
    </source>
</evidence>
<gene>
    <name evidence="3" type="ORF">GGQ61_002841</name>
</gene>
<dbReference type="InterPro" id="IPR049860">
    <property type="entry name" value="Holdfast_HfaD"/>
</dbReference>